<reference evidence="1" key="1">
    <citation type="journal article" date="2019" name="Environ. Microbiol.">
        <title>Fungal ecological strategies reflected in gene transcription - a case study of two litter decomposers.</title>
        <authorList>
            <person name="Barbi F."/>
            <person name="Kohler A."/>
            <person name="Barry K."/>
            <person name="Baskaran P."/>
            <person name="Daum C."/>
            <person name="Fauchery L."/>
            <person name="Ihrmark K."/>
            <person name="Kuo A."/>
            <person name="LaButti K."/>
            <person name="Lipzen A."/>
            <person name="Morin E."/>
            <person name="Grigoriev I.V."/>
            <person name="Henrissat B."/>
            <person name="Lindahl B."/>
            <person name="Martin F."/>
        </authorList>
    </citation>
    <scope>NUCLEOTIDE SEQUENCE</scope>
    <source>
        <strain evidence="1">JB14</strain>
    </source>
</reference>
<organism evidence="1 2">
    <name type="scientific">Gymnopus androsaceus JB14</name>
    <dbReference type="NCBI Taxonomy" id="1447944"/>
    <lineage>
        <taxon>Eukaryota</taxon>
        <taxon>Fungi</taxon>
        <taxon>Dikarya</taxon>
        <taxon>Basidiomycota</taxon>
        <taxon>Agaricomycotina</taxon>
        <taxon>Agaricomycetes</taxon>
        <taxon>Agaricomycetidae</taxon>
        <taxon>Agaricales</taxon>
        <taxon>Marasmiineae</taxon>
        <taxon>Omphalotaceae</taxon>
        <taxon>Gymnopus</taxon>
    </lineage>
</organism>
<dbReference type="AlphaFoldDB" id="A0A6A4GRE2"/>
<evidence type="ECO:0000313" key="2">
    <source>
        <dbReference type="Proteomes" id="UP000799118"/>
    </source>
</evidence>
<sequence length="80" mass="9143">MCHYLIPSLKVFISCGPAAYVEAILSSGERRTFKLHHVPGSIVDSDLRLFYTRQLESIRTAKKLGIEDWRPAELIEKLVQ</sequence>
<accession>A0A6A4GRE2</accession>
<gene>
    <name evidence="1" type="ORF">BT96DRAFT_475720</name>
</gene>
<protein>
    <submittedName>
        <fullName evidence="1">Uncharacterized protein</fullName>
    </submittedName>
</protein>
<proteinExistence type="predicted"/>
<dbReference type="Proteomes" id="UP000799118">
    <property type="component" value="Unassembled WGS sequence"/>
</dbReference>
<dbReference type="OrthoDB" id="3027122at2759"/>
<keyword evidence="2" id="KW-1185">Reference proteome</keyword>
<name>A0A6A4GRE2_9AGAR</name>
<evidence type="ECO:0000313" key="1">
    <source>
        <dbReference type="EMBL" id="KAE9387744.1"/>
    </source>
</evidence>
<dbReference type="EMBL" id="ML769783">
    <property type="protein sequence ID" value="KAE9387744.1"/>
    <property type="molecule type" value="Genomic_DNA"/>
</dbReference>